<feature type="compositionally biased region" description="Basic and acidic residues" evidence="1">
    <location>
        <begin position="171"/>
        <end position="183"/>
    </location>
</feature>
<dbReference type="PANTHER" id="PTHR31029">
    <property type="entry name" value="CYCLIN-DEPENDENT KINASE-LIKE PROTEIN"/>
    <property type="match status" value="1"/>
</dbReference>
<sequence>MSYAQDSASDTPYGGNRHQRRPCYPGFQSTRAPIIPVVAYPEGGRLSLQQQPESMDGATASAKPDLEGSNTVHTSYGSSSEHSRRPQNTTEYDTPLLLTKEIDRLKIFIKTRIVTEIEDIKLKVSSHFIHERNGSTEPTESSELRYSQTADNLGKGALVQATSIEAAGSQNHEETHITDHELNGGKSTDTKINTTEMIGSDMKKLVDRIQRHIRNLALKLTATRYGDEERYTTEARICQYMFDDFECASFGCYTEQLFQNPHDEKRKNINMYDTCKESEPKTLYKDRYEFKNFVERKESHLQSNISEFNQGSSDFRDALWTLSKDIWLLHILAFACEPRSAEIFRVPQGSQYVYDYMTLMGKKPSRNEKSVRKNRTVSFMTTPGFTLRNRIIRAYVRCSTIQYAD</sequence>
<feature type="compositionally biased region" description="Polar residues" evidence="1">
    <location>
        <begin position="1"/>
        <end position="10"/>
    </location>
</feature>
<feature type="region of interest" description="Disordered" evidence="1">
    <location>
        <begin position="168"/>
        <end position="190"/>
    </location>
</feature>
<dbReference type="Proteomes" id="UP000825935">
    <property type="component" value="Chromosome 22"/>
</dbReference>
<name>A0A8T2S4N6_CERRI</name>
<dbReference type="EMBL" id="CM035427">
    <property type="protein sequence ID" value="KAH7306190.1"/>
    <property type="molecule type" value="Genomic_DNA"/>
</dbReference>
<dbReference type="AlphaFoldDB" id="A0A8T2S4N6"/>
<gene>
    <name evidence="2" type="ORF">KP509_22G000800</name>
</gene>
<reference evidence="2" key="1">
    <citation type="submission" date="2021-08" db="EMBL/GenBank/DDBJ databases">
        <title>WGS assembly of Ceratopteris richardii.</title>
        <authorList>
            <person name="Marchant D.B."/>
            <person name="Chen G."/>
            <person name="Jenkins J."/>
            <person name="Shu S."/>
            <person name="Leebens-Mack J."/>
            <person name="Grimwood J."/>
            <person name="Schmutz J."/>
            <person name="Soltis P."/>
            <person name="Soltis D."/>
            <person name="Chen Z.-H."/>
        </authorList>
    </citation>
    <scope>NUCLEOTIDE SEQUENCE</scope>
    <source>
        <strain evidence="2">Whitten #5841</strain>
        <tissue evidence="2">Leaf</tissue>
    </source>
</reference>
<accession>A0A8T2S4N6</accession>
<proteinExistence type="predicted"/>
<evidence type="ECO:0000256" key="1">
    <source>
        <dbReference type="SAM" id="MobiDB-lite"/>
    </source>
</evidence>
<keyword evidence="3" id="KW-1185">Reference proteome</keyword>
<organism evidence="2 3">
    <name type="scientific">Ceratopteris richardii</name>
    <name type="common">Triangle waterfern</name>
    <dbReference type="NCBI Taxonomy" id="49495"/>
    <lineage>
        <taxon>Eukaryota</taxon>
        <taxon>Viridiplantae</taxon>
        <taxon>Streptophyta</taxon>
        <taxon>Embryophyta</taxon>
        <taxon>Tracheophyta</taxon>
        <taxon>Polypodiopsida</taxon>
        <taxon>Polypodiidae</taxon>
        <taxon>Polypodiales</taxon>
        <taxon>Pteridineae</taxon>
        <taxon>Pteridaceae</taxon>
        <taxon>Parkerioideae</taxon>
        <taxon>Ceratopteris</taxon>
    </lineage>
</organism>
<feature type="region of interest" description="Disordered" evidence="1">
    <location>
        <begin position="51"/>
        <end position="92"/>
    </location>
</feature>
<feature type="region of interest" description="Disordered" evidence="1">
    <location>
        <begin position="1"/>
        <end position="28"/>
    </location>
</feature>
<protein>
    <submittedName>
        <fullName evidence="2">Uncharacterized protein</fullName>
    </submittedName>
</protein>
<dbReference type="InterPro" id="IPR042316">
    <property type="entry name" value="IRKI-like"/>
</dbReference>
<dbReference type="PANTHER" id="PTHR31029:SF4">
    <property type="entry name" value="CYCLIN-DEPENDENT KINASE-LIKE PROTEIN"/>
    <property type="match status" value="1"/>
</dbReference>
<feature type="compositionally biased region" description="Polar residues" evidence="1">
    <location>
        <begin position="68"/>
        <end position="92"/>
    </location>
</feature>
<evidence type="ECO:0000313" key="2">
    <source>
        <dbReference type="EMBL" id="KAH7306190.1"/>
    </source>
</evidence>
<comment type="caution">
    <text evidence="2">The sequence shown here is derived from an EMBL/GenBank/DDBJ whole genome shotgun (WGS) entry which is preliminary data.</text>
</comment>
<evidence type="ECO:0000313" key="3">
    <source>
        <dbReference type="Proteomes" id="UP000825935"/>
    </source>
</evidence>